<dbReference type="Proteomes" id="UP000298656">
    <property type="component" value="Chromosome 2"/>
</dbReference>
<dbReference type="PANTHER" id="PTHR43305:SF1">
    <property type="entry name" value="FAMILY N-ACETYLTRANSFERASE, PUTATIVE (AFU_ORTHOLOGUE AFUA_2G01380)-RELATED"/>
    <property type="match status" value="1"/>
</dbReference>
<dbReference type="Pfam" id="PF00583">
    <property type="entry name" value="Acetyltransf_1"/>
    <property type="match status" value="1"/>
</dbReference>
<dbReference type="SUPFAM" id="SSF55729">
    <property type="entry name" value="Acyl-CoA N-acyltransferases (Nat)"/>
    <property type="match status" value="1"/>
</dbReference>
<dbReference type="GO" id="GO:0016747">
    <property type="term" value="F:acyltransferase activity, transferring groups other than amino-acyl groups"/>
    <property type="evidence" value="ECO:0007669"/>
    <property type="project" value="InterPro"/>
</dbReference>
<feature type="domain" description="N-acetyltransferase" evidence="1">
    <location>
        <begin position="2"/>
        <end position="155"/>
    </location>
</feature>
<keyword evidence="2" id="KW-0808">Transferase</keyword>
<reference evidence="2 3" key="1">
    <citation type="submission" date="2019-05" db="EMBL/GenBank/DDBJ databases">
        <title>Burkholderia sp. DHOD12, isolated from subtropical forest soil.</title>
        <authorList>
            <person name="Gao Z.-H."/>
            <person name="Qiu L.-H."/>
        </authorList>
    </citation>
    <scope>NUCLEOTIDE SEQUENCE [LARGE SCALE GENOMIC DNA]</scope>
    <source>
        <strain evidence="2 3">DHOD12</strain>
    </source>
</reference>
<dbReference type="OrthoDB" id="70840at2"/>
<organism evidence="2 3">
    <name type="scientific">Trinickia violacea</name>
    <dbReference type="NCBI Taxonomy" id="2571746"/>
    <lineage>
        <taxon>Bacteria</taxon>
        <taxon>Pseudomonadati</taxon>
        <taxon>Pseudomonadota</taxon>
        <taxon>Betaproteobacteria</taxon>
        <taxon>Burkholderiales</taxon>
        <taxon>Burkholderiaceae</taxon>
        <taxon>Trinickia</taxon>
    </lineage>
</organism>
<dbReference type="InterPro" id="IPR016181">
    <property type="entry name" value="Acyl_CoA_acyltransferase"/>
</dbReference>
<dbReference type="InterPro" id="IPR052777">
    <property type="entry name" value="Acetyltransferase_Enz"/>
</dbReference>
<dbReference type="PANTHER" id="PTHR43305">
    <property type="entry name" value="FAMILY N-ACETYLTRANSFERASE, PUTATIVE (AFU_ORTHOLOGUE AFUA_2G01380)-RELATED"/>
    <property type="match status" value="1"/>
</dbReference>
<dbReference type="PROSITE" id="PS51186">
    <property type="entry name" value="GNAT"/>
    <property type="match status" value="1"/>
</dbReference>
<accession>A0A4P8IYC5</accession>
<evidence type="ECO:0000313" key="3">
    <source>
        <dbReference type="Proteomes" id="UP000298656"/>
    </source>
</evidence>
<gene>
    <name evidence="2" type="ORF">FAZ95_31470</name>
</gene>
<evidence type="ECO:0000313" key="2">
    <source>
        <dbReference type="EMBL" id="QCP53561.1"/>
    </source>
</evidence>
<dbReference type="RefSeq" id="WP_137336331.1">
    <property type="nucleotide sequence ID" value="NZ_CP040078.1"/>
</dbReference>
<evidence type="ECO:0000259" key="1">
    <source>
        <dbReference type="PROSITE" id="PS51186"/>
    </source>
</evidence>
<keyword evidence="3" id="KW-1185">Reference proteome</keyword>
<dbReference type="Gene3D" id="3.40.630.30">
    <property type="match status" value="1"/>
</dbReference>
<name>A0A4P8IYC5_9BURK</name>
<dbReference type="AlphaFoldDB" id="A0A4P8IYC5"/>
<proteinExistence type="predicted"/>
<dbReference type="KEGG" id="tvl:FAZ95_31470"/>
<protein>
    <submittedName>
        <fullName evidence="2">GNAT family N-acetyltransferase</fullName>
    </submittedName>
</protein>
<sequence>MVTIREAAFPEHVEAVRAIFREYAESLGIDLRFQNFEEELANLPGKYSAPDGRLLLACEQGREIGCVAMRPIDSATCEMKRLYVRPQGRGRGLGRRLAESICEIANESGYRRIRLDTLPTMTEAQALYAAMGFRPIPSYVFNPISGTQYLELDLVAWRSNRT</sequence>
<dbReference type="EMBL" id="CP040078">
    <property type="protein sequence ID" value="QCP53561.1"/>
    <property type="molecule type" value="Genomic_DNA"/>
</dbReference>
<dbReference type="InterPro" id="IPR000182">
    <property type="entry name" value="GNAT_dom"/>
</dbReference>